<evidence type="ECO:0000313" key="3">
    <source>
        <dbReference type="EMBL" id="RKS67996.1"/>
    </source>
</evidence>
<keyword evidence="1" id="KW-1133">Transmembrane helix</keyword>
<dbReference type="PANTHER" id="PTHR40761:SF1">
    <property type="entry name" value="CONSERVED INTEGRAL MEMBRANE ALANINE VALINE AND LEUCINE RICH PROTEIN-RELATED"/>
    <property type="match status" value="1"/>
</dbReference>
<feature type="transmembrane region" description="Helical" evidence="1">
    <location>
        <begin position="140"/>
        <end position="159"/>
    </location>
</feature>
<dbReference type="OrthoDB" id="4571836at2"/>
<keyword evidence="1" id="KW-0812">Transmembrane</keyword>
<sequence length="298" mass="30547">MPTVVVLGLLAAFLFAAAASLQQHSAHGIARAAGPTSSALPVVTLVHSLVRSRVWLLGWVVNLGGFLSQAAALHLGSVSVVQPLLVTQLLFTLPLASAWARRWPARRDWLAAATVCAGVALFLSVGHRSETDAQPDRAKVLLALATTLVLVTVLVRVAAGRPRARHAFLTSVAAGLCFAQSAVLMKLTATDLLHRGVAATAVDWPGYCLAGSTLLGLLLEQQAFTAGALPLAISAMTITNPAASYLVGVLAFDVSLPDSPGALATLSASGLLLVVGVVGLAHSPYSRAGATAAVPVSR</sequence>
<gene>
    <name evidence="3" type="ORF">CLV35_3903</name>
</gene>
<dbReference type="InterPro" id="IPR037185">
    <property type="entry name" value="EmrE-like"/>
</dbReference>
<accession>A0A420XK45</accession>
<name>A0A420XK45_9ACTN</name>
<dbReference type="InParanoid" id="A0A420XK45"/>
<evidence type="ECO:0000313" key="4">
    <source>
        <dbReference type="Proteomes" id="UP000281955"/>
    </source>
</evidence>
<evidence type="ECO:0008006" key="5">
    <source>
        <dbReference type="Google" id="ProtNLM"/>
    </source>
</evidence>
<feature type="transmembrane region" description="Helical" evidence="1">
    <location>
        <begin position="231"/>
        <end position="251"/>
    </location>
</feature>
<keyword evidence="1" id="KW-0472">Membrane</keyword>
<proteinExistence type="predicted"/>
<organism evidence="3 4">
    <name type="scientific">Motilibacter peucedani</name>
    <dbReference type="NCBI Taxonomy" id="598650"/>
    <lineage>
        <taxon>Bacteria</taxon>
        <taxon>Bacillati</taxon>
        <taxon>Actinomycetota</taxon>
        <taxon>Actinomycetes</taxon>
        <taxon>Motilibacterales</taxon>
        <taxon>Motilibacteraceae</taxon>
        <taxon>Motilibacter</taxon>
    </lineage>
</organism>
<feature type="transmembrane region" description="Helical" evidence="1">
    <location>
        <begin position="109"/>
        <end position="128"/>
    </location>
</feature>
<feature type="chain" id="PRO_5039040009" description="Magnesium transporter NIPA" evidence="2">
    <location>
        <begin position="19"/>
        <end position="298"/>
    </location>
</feature>
<feature type="transmembrane region" description="Helical" evidence="1">
    <location>
        <begin position="197"/>
        <end position="219"/>
    </location>
</feature>
<dbReference type="AlphaFoldDB" id="A0A420XK45"/>
<reference evidence="3 4" key="1">
    <citation type="submission" date="2018-10" db="EMBL/GenBank/DDBJ databases">
        <title>Genomic Encyclopedia of Archaeal and Bacterial Type Strains, Phase II (KMG-II): from individual species to whole genera.</title>
        <authorList>
            <person name="Goeker M."/>
        </authorList>
    </citation>
    <scope>NUCLEOTIDE SEQUENCE [LARGE SCALE GENOMIC DNA]</scope>
    <source>
        <strain evidence="3 4">RP-AC37</strain>
    </source>
</reference>
<dbReference type="NCBIfam" id="NF038012">
    <property type="entry name" value="DMT_1"/>
    <property type="match status" value="1"/>
</dbReference>
<feature type="signal peptide" evidence="2">
    <location>
        <begin position="1"/>
        <end position="18"/>
    </location>
</feature>
<feature type="transmembrane region" description="Helical" evidence="1">
    <location>
        <begin position="56"/>
        <end position="75"/>
    </location>
</feature>
<keyword evidence="2" id="KW-0732">Signal</keyword>
<feature type="transmembrane region" description="Helical" evidence="1">
    <location>
        <begin position="263"/>
        <end position="281"/>
    </location>
</feature>
<dbReference type="PANTHER" id="PTHR40761">
    <property type="entry name" value="CONSERVED INTEGRAL MEMBRANE ALANINE VALINE AND LEUCINE RICH PROTEIN-RELATED"/>
    <property type="match status" value="1"/>
</dbReference>
<feature type="transmembrane region" description="Helical" evidence="1">
    <location>
        <begin position="166"/>
        <end position="185"/>
    </location>
</feature>
<dbReference type="EMBL" id="RBWV01000017">
    <property type="protein sequence ID" value="RKS67996.1"/>
    <property type="molecule type" value="Genomic_DNA"/>
</dbReference>
<evidence type="ECO:0000256" key="2">
    <source>
        <dbReference type="SAM" id="SignalP"/>
    </source>
</evidence>
<dbReference type="RefSeq" id="WP_121195135.1">
    <property type="nucleotide sequence ID" value="NZ_RBWV01000017.1"/>
</dbReference>
<protein>
    <recommendedName>
        <fullName evidence="5">Magnesium transporter NIPA</fullName>
    </recommendedName>
</protein>
<evidence type="ECO:0000256" key="1">
    <source>
        <dbReference type="SAM" id="Phobius"/>
    </source>
</evidence>
<dbReference type="SUPFAM" id="SSF103481">
    <property type="entry name" value="Multidrug resistance efflux transporter EmrE"/>
    <property type="match status" value="1"/>
</dbReference>
<dbReference type="Proteomes" id="UP000281955">
    <property type="component" value="Unassembled WGS sequence"/>
</dbReference>
<keyword evidence="4" id="KW-1185">Reference proteome</keyword>
<comment type="caution">
    <text evidence="3">The sequence shown here is derived from an EMBL/GenBank/DDBJ whole genome shotgun (WGS) entry which is preliminary data.</text>
</comment>